<dbReference type="SMART" id="SM00228">
    <property type="entry name" value="PDZ"/>
    <property type="match status" value="1"/>
</dbReference>
<feature type="compositionally biased region" description="Basic and acidic residues" evidence="2">
    <location>
        <begin position="161"/>
        <end position="187"/>
    </location>
</feature>
<feature type="compositionally biased region" description="Basic and acidic residues" evidence="2">
    <location>
        <begin position="540"/>
        <end position="551"/>
    </location>
</feature>
<dbReference type="Gene3D" id="3.10.20.90">
    <property type="entry name" value="Phosphatidylinositol 3-kinase Catalytic Subunit, Chain A, domain 1"/>
    <property type="match status" value="3"/>
</dbReference>
<dbReference type="FunFam" id="2.30.42.10:FF:000032">
    <property type="entry name" value="Afadin isoform A"/>
    <property type="match status" value="1"/>
</dbReference>
<dbReference type="InterPro" id="IPR028842">
    <property type="entry name" value="Afadin"/>
</dbReference>
<dbReference type="Pfam" id="PF00595">
    <property type="entry name" value="PDZ"/>
    <property type="match status" value="1"/>
</dbReference>
<dbReference type="InterPro" id="IPR037977">
    <property type="entry name" value="CBD_Afadin"/>
</dbReference>
<evidence type="ECO:0000259" key="4">
    <source>
        <dbReference type="PROSITE" id="PS50200"/>
    </source>
</evidence>
<evidence type="ECO:0000313" key="6">
    <source>
        <dbReference type="EMBL" id="CAD7623109.1"/>
    </source>
</evidence>
<sequence length="2039" mass="229207">MDNTKTATSVGQERETLSNIIAQWNANRLDLFEISQPNQALEFHGVMRYYFQDSGAKVATKCIRVSSTATTQDVINILIEKFRPDIRMLSVPEYALYEIHENGEERKLSEEEMPLLVQLNWHRDDREGRFLLRRMNDKTHLPGFESTTDENKFKRKLSKREKKEQKKREKQLKAKANDGKGGDGKDSLAEKLYTELPETSFTRSISNPEAVMRRRRQQKLEKKLQQFSQEGGVEAGGTLRIFGESINQDVPYKTILLSDRDTAAHAVKEILEKYGKEKEDPVVYCLVQLIVPVANGDINTINDLHNSAGIREYILDDDDCPLSIEKAHNKSRGVLTFHIRRRPSDYQPRKKKKKPKQIKGEMDAGYTKYDEALERLPFLSETNPDGSEITRGLPKKHYLYVNMTEVGSERSSATNHSQSLQLYGPNVQARHCVIAHTEGIVTVTPSSRDAETYVNGLRIYETTILRHGMLVRFGKIHTFKFIDPLDDQSRQLSPTLMRGTVHSSLRKMPDDIRLSAPQSRGSYETTFDADGNVETTSMTSRDERMSKKSDETNGSNPRQMTGNGPINRDNSQQHIHNNGNNAVRKGSDPILPAILELWEEREDAFLNQIINHIDPNGVQFKLAVTYTIYMGFRFRASTHFKPEIVPNERAHRLTEFANKVSSIIHQVIDDHYREPSHLAFWLGNSSELLHFLKQDIHLSPFTYDAQDLLAEAVQLAFRSLVMCEHSELHNALPAILEDCEDSMDDNVSVTTSKLLIVLSNAMGLLRRCRVNAALTIQLFSQLFHFINMWLFNKVIGCVADSPVNYCTRVWGLRLKKRLVQMRVWAEKQGLELAADCHLNCIVQTAHLLHSPKGTPEDISNISEKCSKLNSLQMRQILERYEPAVNETPIPRELIEAVVKVAENTADEMARTDGRDIRLEEEPDLQLPFLLPEDGYSCEIVSGIPSGLIEFVQPMTQSGLCHLTIQPTSSGDWTIYMQSSQNSPKMPKDMHSNTGHEPTATDSQPPPQTSQPPISMTSSLLMTQPQTQQQQPLPSVPTQSQPQLQQQMLPPSARGSTASTFNEPEVQLLKLQKSNNGMGLSIVATRGATQERLGIYIKSVVKGGAADADGRLTAGDQLLRVDGHSLIGITQERAAELMIQTGPIVTLEVAKQAAIYHGLSHILTQPSPSISRVSSTPLSQTHLLNDCLINCNELYVESKLKSSASFDSLNTQINCFDNSVFNSDTTICADNIFDCEVRDMLANDNAVKNISPNQWEAVQTLDRQAIKGKQKATNECPNPKKTNSTSNPLAYLKSALFSQKILQFRLKSQTNAAHNKRPAVRQSKSLNLTNIINDNQKEEKTNYLCDSQQQLMPRSMTSSGVSKPMANVLLKCKSDESLNSNPNSICSCLSNCTVCNDIFNNCIICQQITKYYANSLKLKSSEIFSKQLIQSAINQISLAKCNCLSCLSSNSSSVSFATASNRSQTNSNSIANNSATNAVNSTGYGNPRRMSERDIPSRVNHEQELQMRAHRNHMNASAQQLQHQQQPRIQGSKSVPTLVDPNQPTPQQMNGGVPPPPSVLQSQRRPNEMPGQQPYPQQYNSMPKSGPDYKRPVGAGLSVESQVRVVRMSSSQSQQLYPEERHYQNIQLYQIQPKPSPNSVPQRPPIHSSHSSLQADGQQHYNPQQNSRPVSALIANREPDQYMGQMANSPGTPTSPRPPISMNPNMMSAPDQFHYPQQYTSGPILTRQSSQDYSDSQNMMDYPSRNYPPPHPPYIDSRHPRDLMRQEAKMDEMREEVKRREDRERMLSGGGGPQMNSLLRGAPANGPWAQRPPYYPPSQQQMPMNGGPHMRMAPPPQPAPKPKPSAAQLLSNYGQNSYSRNSYREPHEAIPHQQPSQPPPTVSYRYGPSGYPPSRQSEPALRLALFLPGFESTTDENKFKRKLSKREKKEQKKREKQLKAKANDGKGGDGKDSLAEKLYTELPETSFTRSISNPEAVMRRRRQQKLEKKLQQFSQEGGVEAGGTLRIFGESINQDVPYKTILLSDRDTAAHAVKEILEKY</sequence>
<dbReference type="PANTHER" id="PTHR10398:SF2">
    <property type="entry name" value="AFADIN"/>
    <property type="match status" value="1"/>
</dbReference>
<dbReference type="InterPro" id="IPR000253">
    <property type="entry name" value="FHA_dom"/>
</dbReference>
<keyword evidence="1" id="KW-0130">Cell adhesion</keyword>
<dbReference type="CDD" id="cd01781">
    <property type="entry name" value="RA2_Afadin"/>
    <property type="match status" value="1"/>
</dbReference>
<feature type="compositionally biased region" description="Low complexity" evidence="2">
    <location>
        <begin position="1010"/>
        <end position="1051"/>
    </location>
</feature>
<dbReference type="InterPro" id="IPR002710">
    <property type="entry name" value="Dilute_dom"/>
</dbReference>
<dbReference type="InterPro" id="IPR001478">
    <property type="entry name" value="PDZ"/>
</dbReference>
<feature type="domain" description="Ras-associating" evidence="4">
    <location>
        <begin position="2000"/>
        <end position="2039"/>
    </location>
</feature>
<evidence type="ECO:0008006" key="8">
    <source>
        <dbReference type="Google" id="ProtNLM"/>
    </source>
</evidence>
<feature type="region of interest" description="Disordered" evidence="2">
    <location>
        <begin position="973"/>
        <end position="1059"/>
    </location>
</feature>
<feature type="compositionally biased region" description="Polar residues" evidence="2">
    <location>
        <begin position="1573"/>
        <end position="1582"/>
    </location>
</feature>
<feature type="compositionally biased region" description="Basic and acidic residues" evidence="2">
    <location>
        <begin position="1755"/>
        <end position="1785"/>
    </location>
</feature>
<feature type="region of interest" description="Disordered" evidence="2">
    <location>
        <begin position="1631"/>
        <end position="1667"/>
    </location>
</feature>
<feature type="compositionally biased region" description="Polar residues" evidence="2">
    <location>
        <begin position="1848"/>
        <end position="1860"/>
    </location>
</feature>
<feature type="compositionally biased region" description="Low complexity" evidence="2">
    <location>
        <begin position="1461"/>
        <end position="1481"/>
    </location>
</feature>
<dbReference type="Gene3D" id="2.30.42.10">
    <property type="match status" value="1"/>
</dbReference>
<dbReference type="InterPro" id="IPR008984">
    <property type="entry name" value="SMAD_FHA_dom_sf"/>
</dbReference>
<dbReference type="SMART" id="SM00314">
    <property type="entry name" value="RA"/>
    <property type="match status" value="2"/>
</dbReference>
<dbReference type="SUPFAM" id="SSF49879">
    <property type="entry name" value="SMAD/FHA domain"/>
    <property type="match status" value="1"/>
</dbReference>
<dbReference type="InterPro" id="IPR036034">
    <property type="entry name" value="PDZ_sf"/>
</dbReference>
<proteinExistence type="predicted"/>
<dbReference type="InterPro" id="IPR000159">
    <property type="entry name" value="RA_dom"/>
</dbReference>
<evidence type="ECO:0000256" key="2">
    <source>
        <dbReference type="SAM" id="MobiDB-lite"/>
    </source>
</evidence>
<dbReference type="CDD" id="cd22711">
    <property type="entry name" value="FHA_AFDN"/>
    <property type="match status" value="1"/>
</dbReference>
<feature type="region of interest" description="Disordered" evidence="2">
    <location>
        <begin position="1745"/>
        <end position="1899"/>
    </location>
</feature>
<evidence type="ECO:0000256" key="1">
    <source>
        <dbReference type="ARBA" id="ARBA00022889"/>
    </source>
</evidence>
<dbReference type="GO" id="GO:0007165">
    <property type="term" value="P:signal transduction"/>
    <property type="evidence" value="ECO:0007669"/>
    <property type="project" value="InterPro"/>
</dbReference>
<feature type="compositionally biased region" description="Polar residues" evidence="2">
    <location>
        <begin position="1647"/>
        <end position="1667"/>
    </location>
</feature>
<reference evidence="6" key="1">
    <citation type="submission" date="2020-11" db="EMBL/GenBank/DDBJ databases">
        <authorList>
            <person name="Tran Van P."/>
        </authorList>
    </citation>
    <scope>NUCLEOTIDE SEQUENCE</scope>
</reference>
<feature type="domain" description="Ras-associating" evidence="4">
    <location>
        <begin position="235"/>
        <end position="344"/>
    </location>
</feature>
<feature type="compositionally biased region" description="Polar residues" evidence="2">
    <location>
        <begin position="516"/>
        <end position="525"/>
    </location>
</feature>
<dbReference type="CDD" id="cd15471">
    <property type="entry name" value="Myo5p-like_CBD_afadin"/>
    <property type="match status" value="1"/>
</dbReference>
<evidence type="ECO:0000259" key="5">
    <source>
        <dbReference type="PROSITE" id="PS51126"/>
    </source>
</evidence>
<feature type="domain" description="PDZ" evidence="3">
    <location>
        <begin position="1067"/>
        <end position="1152"/>
    </location>
</feature>
<dbReference type="Proteomes" id="UP000759131">
    <property type="component" value="Unassembled WGS sequence"/>
</dbReference>
<dbReference type="PROSITE" id="PS50200">
    <property type="entry name" value="RA"/>
    <property type="match status" value="3"/>
</dbReference>
<gene>
    <name evidence="6" type="ORF">OSB1V03_LOCUS3569</name>
</gene>
<keyword evidence="7" id="KW-1185">Reference proteome</keyword>
<feature type="region of interest" description="Disordered" evidence="2">
    <location>
        <begin position="140"/>
        <end position="187"/>
    </location>
</feature>
<feature type="domain" description="Ras-associating" evidence="4">
    <location>
        <begin position="43"/>
        <end position="137"/>
    </location>
</feature>
<dbReference type="SUPFAM" id="SSF50156">
    <property type="entry name" value="PDZ domain-like"/>
    <property type="match status" value="1"/>
</dbReference>
<dbReference type="PROSITE" id="PS50106">
    <property type="entry name" value="PDZ"/>
    <property type="match status" value="1"/>
</dbReference>
<dbReference type="PROSITE" id="PS51126">
    <property type="entry name" value="DILUTE"/>
    <property type="match status" value="1"/>
</dbReference>
<feature type="compositionally biased region" description="Low complexity" evidence="2">
    <location>
        <begin position="1518"/>
        <end position="1529"/>
    </location>
</feature>
<evidence type="ECO:0000259" key="3">
    <source>
        <dbReference type="PROSITE" id="PS50106"/>
    </source>
</evidence>
<feature type="compositionally biased region" description="Polar residues" evidence="2">
    <location>
        <begin position="973"/>
        <end position="983"/>
    </location>
</feature>
<feature type="compositionally biased region" description="Pro residues" evidence="2">
    <location>
        <begin position="1832"/>
        <end position="1842"/>
    </location>
</feature>
<dbReference type="GO" id="GO:0032880">
    <property type="term" value="P:regulation of protein localization"/>
    <property type="evidence" value="ECO:0007669"/>
    <property type="project" value="TreeGrafter"/>
</dbReference>
<feature type="compositionally biased region" description="Polar residues" evidence="2">
    <location>
        <begin position="1530"/>
        <end position="1549"/>
    </location>
</feature>
<feature type="compositionally biased region" description="Basic and acidic residues" evidence="2">
    <location>
        <begin position="1926"/>
        <end position="1952"/>
    </location>
</feature>
<dbReference type="EMBL" id="OC856045">
    <property type="protein sequence ID" value="CAD7623109.1"/>
    <property type="molecule type" value="Genomic_DNA"/>
</dbReference>
<feature type="region of interest" description="Disordered" evidence="2">
    <location>
        <begin position="500"/>
        <end position="586"/>
    </location>
</feature>
<evidence type="ECO:0000313" key="7">
    <source>
        <dbReference type="Proteomes" id="UP000759131"/>
    </source>
</evidence>
<dbReference type="PANTHER" id="PTHR10398">
    <property type="entry name" value="AFADIN"/>
    <property type="match status" value="1"/>
</dbReference>
<dbReference type="SMART" id="SM01132">
    <property type="entry name" value="DIL"/>
    <property type="match status" value="1"/>
</dbReference>
<dbReference type="OrthoDB" id="6422148at2759"/>
<dbReference type="SUPFAM" id="SSF54236">
    <property type="entry name" value="Ubiquitin-like"/>
    <property type="match status" value="3"/>
</dbReference>
<dbReference type="GO" id="GO:0050839">
    <property type="term" value="F:cell adhesion molecule binding"/>
    <property type="evidence" value="ECO:0007669"/>
    <property type="project" value="TreeGrafter"/>
</dbReference>
<name>A0A7R9PWP9_9ACAR</name>
<dbReference type="CDD" id="cd01782">
    <property type="entry name" value="RA1_Afadin"/>
    <property type="match status" value="1"/>
</dbReference>
<accession>A0A7R9PWP9</accession>
<dbReference type="GO" id="GO:0007155">
    <property type="term" value="P:cell adhesion"/>
    <property type="evidence" value="ECO:0007669"/>
    <property type="project" value="UniProtKB-KW"/>
</dbReference>
<feature type="region of interest" description="Disordered" evidence="2">
    <location>
        <begin position="341"/>
        <end position="361"/>
    </location>
</feature>
<dbReference type="Pfam" id="PF01843">
    <property type="entry name" value="DIL"/>
    <property type="match status" value="1"/>
</dbReference>
<feature type="region of interest" description="Disordered" evidence="2">
    <location>
        <begin position="1514"/>
        <end position="1593"/>
    </location>
</feature>
<feature type="region of interest" description="Disordered" evidence="2">
    <location>
        <begin position="1461"/>
        <end position="1494"/>
    </location>
</feature>
<feature type="compositionally biased region" description="Polar residues" evidence="2">
    <location>
        <begin position="552"/>
        <end position="581"/>
    </location>
</feature>
<dbReference type="Gene3D" id="2.60.200.20">
    <property type="match status" value="1"/>
</dbReference>
<feature type="region of interest" description="Disordered" evidence="2">
    <location>
        <begin position="1911"/>
        <end position="1952"/>
    </location>
</feature>
<dbReference type="Pfam" id="PF00498">
    <property type="entry name" value="FHA"/>
    <property type="match status" value="1"/>
</dbReference>
<dbReference type="GO" id="GO:0005912">
    <property type="term" value="C:adherens junction"/>
    <property type="evidence" value="ECO:0007669"/>
    <property type="project" value="TreeGrafter"/>
</dbReference>
<dbReference type="InterPro" id="IPR029071">
    <property type="entry name" value="Ubiquitin-like_domsf"/>
</dbReference>
<protein>
    <recommendedName>
        <fullName evidence="8">Afadin</fullName>
    </recommendedName>
</protein>
<dbReference type="EMBL" id="CAJPIZ010001470">
    <property type="protein sequence ID" value="CAG2103539.1"/>
    <property type="molecule type" value="Genomic_DNA"/>
</dbReference>
<organism evidence="6">
    <name type="scientific">Medioppia subpectinata</name>
    <dbReference type="NCBI Taxonomy" id="1979941"/>
    <lineage>
        <taxon>Eukaryota</taxon>
        <taxon>Metazoa</taxon>
        <taxon>Ecdysozoa</taxon>
        <taxon>Arthropoda</taxon>
        <taxon>Chelicerata</taxon>
        <taxon>Arachnida</taxon>
        <taxon>Acari</taxon>
        <taxon>Acariformes</taxon>
        <taxon>Sarcoptiformes</taxon>
        <taxon>Oribatida</taxon>
        <taxon>Brachypylina</taxon>
        <taxon>Oppioidea</taxon>
        <taxon>Oppiidae</taxon>
        <taxon>Medioppia</taxon>
    </lineage>
</organism>
<feature type="non-terminal residue" evidence="6">
    <location>
        <position position="1"/>
    </location>
</feature>
<dbReference type="Pfam" id="PF00788">
    <property type="entry name" value="RA"/>
    <property type="match status" value="2"/>
</dbReference>
<feature type="compositionally biased region" description="Pro residues" evidence="2">
    <location>
        <begin position="1633"/>
        <end position="1643"/>
    </location>
</feature>
<dbReference type="CDD" id="cd06789">
    <property type="entry name" value="PDZ_AFDN-like"/>
    <property type="match status" value="1"/>
</dbReference>
<feature type="domain" description="Dilute" evidence="5">
    <location>
        <begin position="658"/>
        <end position="903"/>
    </location>
</feature>